<proteinExistence type="predicted"/>
<accession>A0A0C9ZST7</accession>
<evidence type="ECO:0000313" key="2">
    <source>
        <dbReference type="Proteomes" id="UP000054018"/>
    </source>
</evidence>
<evidence type="ECO:0000313" key="1">
    <source>
        <dbReference type="EMBL" id="KIK29059.1"/>
    </source>
</evidence>
<dbReference type="EMBL" id="KN833690">
    <property type="protein sequence ID" value="KIK29059.1"/>
    <property type="molecule type" value="Genomic_DNA"/>
</dbReference>
<sequence>MVDNTAHWPPFRADFWISIIGTSRWVKWAAAQACVSHSIVRRVWAAVACPGTRW</sequence>
<reference evidence="2" key="2">
    <citation type="submission" date="2015-01" db="EMBL/GenBank/DDBJ databases">
        <title>Evolutionary Origins and Diversification of the Mycorrhizal Mutualists.</title>
        <authorList>
            <consortium name="DOE Joint Genome Institute"/>
            <consortium name="Mycorrhizal Genomics Consortium"/>
            <person name="Kohler A."/>
            <person name="Kuo A."/>
            <person name="Nagy L.G."/>
            <person name="Floudas D."/>
            <person name="Copeland A."/>
            <person name="Barry K.W."/>
            <person name="Cichocki N."/>
            <person name="Veneault-Fourrey C."/>
            <person name="LaButti K."/>
            <person name="Lindquist E.A."/>
            <person name="Lipzen A."/>
            <person name="Lundell T."/>
            <person name="Morin E."/>
            <person name="Murat C."/>
            <person name="Riley R."/>
            <person name="Ohm R."/>
            <person name="Sun H."/>
            <person name="Tunlid A."/>
            <person name="Henrissat B."/>
            <person name="Grigoriev I.V."/>
            <person name="Hibbett D.S."/>
            <person name="Martin F."/>
        </authorList>
    </citation>
    <scope>NUCLEOTIDE SEQUENCE [LARGE SCALE GENOMIC DNA]</scope>
    <source>
        <strain evidence="2">441</strain>
    </source>
</reference>
<organism evidence="1 2">
    <name type="scientific">Pisolithus microcarpus 441</name>
    <dbReference type="NCBI Taxonomy" id="765257"/>
    <lineage>
        <taxon>Eukaryota</taxon>
        <taxon>Fungi</taxon>
        <taxon>Dikarya</taxon>
        <taxon>Basidiomycota</taxon>
        <taxon>Agaricomycotina</taxon>
        <taxon>Agaricomycetes</taxon>
        <taxon>Agaricomycetidae</taxon>
        <taxon>Boletales</taxon>
        <taxon>Sclerodermatineae</taxon>
        <taxon>Pisolithaceae</taxon>
        <taxon>Pisolithus</taxon>
    </lineage>
</organism>
<gene>
    <name evidence="1" type="ORF">PISMIDRAFT_516528</name>
</gene>
<dbReference type="AlphaFoldDB" id="A0A0C9ZST7"/>
<name>A0A0C9ZST7_9AGAM</name>
<reference evidence="1 2" key="1">
    <citation type="submission" date="2014-04" db="EMBL/GenBank/DDBJ databases">
        <authorList>
            <consortium name="DOE Joint Genome Institute"/>
            <person name="Kuo A."/>
            <person name="Kohler A."/>
            <person name="Costa M.D."/>
            <person name="Nagy L.G."/>
            <person name="Floudas D."/>
            <person name="Copeland A."/>
            <person name="Barry K.W."/>
            <person name="Cichocki N."/>
            <person name="Veneault-Fourrey C."/>
            <person name="LaButti K."/>
            <person name="Lindquist E.A."/>
            <person name="Lipzen A."/>
            <person name="Lundell T."/>
            <person name="Morin E."/>
            <person name="Murat C."/>
            <person name="Sun H."/>
            <person name="Tunlid A."/>
            <person name="Henrissat B."/>
            <person name="Grigoriev I.V."/>
            <person name="Hibbett D.S."/>
            <person name="Martin F."/>
            <person name="Nordberg H.P."/>
            <person name="Cantor M.N."/>
            <person name="Hua S.X."/>
        </authorList>
    </citation>
    <scope>NUCLEOTIDE SEQUENCE [LARGE SCALE GENOMIC DNA]</scope>
    <source>
        <strain evidence="1 2">441</strain>
    </source>
</reference>
<dbReference type="HOGENOM" id="CLU_3051278_0_0_1"/>
<keyword evidence="2" id="KW-1185">Reference proteome</keyword>
<dbReference type="Proteomes" id="UP000054018">
    <property type="component" value="Unassembled WGS sequence"/>
</dbReference>
<protein>
    <submittedName>
        <fullName evidence="1">Uncharacterized protein</fullName>
    </submittedName>
</protein>